<feature type="domain" description="Histidine kinase" evidence="4">
    <location>
        <begin position="202"/>
        <end position="422"/>
    </location>
</feature>
<dbReference type="SUPFAM" id="SSF47384">
    <property type="entry name" value="Homodimeric domain of signal transducing histidine kinase"/>
    <property type="match status" value="1"/>
</dbReference>
<feature type="domain" description="PAC" evidence="5">
    <location>
        <begin position="81"/>
        <end position="133"/>
    </location>
</feature>
<dbReference type="EMBL" id="LR828253">
    <property type="protein sequence ID" value="CAD0330622.1"/>
    <property type="molecule type" value="Genomic_DNA"/>
</dbReference>
<dbReference type="RefSeq" id="WP_006448790.1">
    <property type="nucleotide sequence ID" value="NZ_CP018731.1"/>
</dbReference>
<keyword evidence="3" id="KW-0597">Phosphoprotein</keyword>
<reference evidence="6" key="1">
    <citation type="submission" date="2020-07" db="EMBL/GenBank/DDBJ databases">
        <authorList>
            <person name="Pothier F. J."/>
        </authorList>
    </citation>
    <scope>NUCLEOTIDE SEQUENCE</scope>
    <source>
        <strain evidence="6">CFBP 8129</strain>
    </source>
</reference>
<keyword evidence="6" id="KW-0808">Transferase</keyword>
<accession>A0A0G8M735</accession>
<dbReference type="Pfam" id="PF08448">
    <property type="entry name" value="PAS_4"/>
    <property type="match status" value="1"/>
</dbReference>
<dbReference type="PANTHER" id="PTHR43065:SF42">
    <property type="entry name" value="TWO-COMPONENT SENSOR PPRA"/>
    <property type="match status" value="1"/>
</dbReference>
<dbReference type="Gene3D" id="3.30.450.20">
    <property type="entry name" value="PAS domain"/>
    <property type="match status" value="1"/>
</dbReference>
<evidence type="ECO:0000259" key="5">
    <source>
        <dbReference type="PROSITE" id="PS50113"/>
    </source>
</evidence>
<dbReference type="InterPro" id="IPR003594">
    <property type="entry name" value="HATPase_dom"/>
</dbReference>
<dbReference type="InterPro" id="IPR000700">
    <property type="entry name" value="PAS-assoc_C"/>
</dbReference>
<dbReference type="EMBL" id="LR828253">
    <property type="protein sequence ID" value="CAD0330635.1"/>
    <property type="molecule type" value="Genomic_DNA"/>
</dbReference>
<evidence type="ECO:0000256" key="3">
    <source>
        <dbReference type="ARBA" id="ARBA00022553"/>
    </source>
</evidence>
<dbReference type="OrthoDB" id="9770473at2"/>
<dbReference type="SMART" id="SM00086">
    <property type="entry name" value="PAC"/>
    <property type="match status" value="1"/>
</dbReference>
<evidence type="ECO:0000259" key="4">
    <source>
        <dbReference type="PROSITE" id="PS50109"/>
    </source>
</evidence>
<dbReference type="SUPFAM" id="SSF55785">
    <property type="entry name" value="PYP-like sensor domain (PAS domain)"/>
    <property type="match status" value="1"/>
</dbReference>
<dbReference type="PRINTS" id="PR00344">
    <property type="entry name" value="BCTRLSENSOR"/>
</dbReference>
<evidence type="ECO:0000313" key="6">
    <source>
        <dbReference type="EMBL" id="CAD0330622.1"/>
    </source>
</evidence>
<dbReference type="PROSITE" id="PS50113">
    <property type="entry name" value="PAC"/>
    <property type="match status" value="1"/>
</dbReference>
<dbReference type="InterPro" id="IPR003661">
    <property type="entry name" value="HisK_dim/P_dom"/>
</dbReference>
<dbReference type="AlphaFoldDB" id="A0A0G8M735"/>
<dbReference type="Gene3D" id="1.10.287.130">
    <property type="match status" value="1"/>
</dbReference>
<dbReference type="InterPro" id="IPR036890">
    <property type="entry name" value="HATPase_C_sf"/>
</dbReference>
<dbReference type="InterPro" id="IPR001610">
    <property type="entry name" value="PAC"/>
</dbReference>
<comment type="catalytic activity">
    <reaction evidence="1">
        <text>ATP + protein L-histidine = ADP + protein N-phospho-L-histidine.</text>
        <dbReference type="EC" id="2.7.13.3"/>
    </reaction>
</comment>
<evidence type="ECO:0000256" key="1">
    <source>
        <dbReference type="ARBA" id="ARBA00000085"/>
    </source>
</evidence>
<keyword evidence="6" id="KW-0418">Kinase</keyword>
<dbReference type="Gene3D" id="3.30.565.10">
    <property type="entry name" value="Histidine kinase-like ATPase, C-terminal domain"/>
    <property type="match status" value="1"/>
</dbReference>
<dbReference type="CDD" id="cd00130">
    <property type="entry name" value="PAS"/>
    <property type="match status" value="1"/>
</dbReference>
<dbReference type="STRING" id="90270.BI317_12460"/>
<dbReference type="SUPFAM" id="SSF55874">
    <property type="entry name" value="ATPase domain of HSP90 chaperone/DNA topoisomerase II/histidine kinase"/>
    <property type="match status" value="1"/>
</dbReference>
<dbReference type="EC" id="2.7.13.3" evidence="2"/>
<sequence>MNTTQDFPDHRYRQVVELSLDSIKEISLDGRVKFVNAHGLARVAAEHARSIVGERWSSLWPEEFRQRVEDALAAAGQGLSQQFETECTGADGQRQFWLVSTSPLRDAYGNIEGVLAVNRDITERRQSQQALRTLNQTLSARNDPLIRQSELSNTIGYELNSNDSSGRDVEGELDIARAAQRLAETVAERAQEGEAVGQLLAGVVHDLNNVLQTAGAAIEVVQSRGAVIAEDRKILRMAEGALQQGSIMAQRLLGFARNHPYAPEEVDLNELVARLLPLLQQAAGNKVSIEWTPAAIRSVVLVDPHTLERALLNLVINARDVCGEHGKVGIAVAQCSLADVDEASARRSGDYVTIAVSDNGSGITPEVREHLFDAYFTTKPAGKGTGLGLAQVDGAVRQANGFIDVASGPGQGACFTLGFPAV</sequence>
<dbReference type="InterPro" id="IPR000014">
    <property type="entry name" value="PAS"/>
</dbReference>
<dbReference type="GeneID" id="55511648"/>
<dbReference type="Pfam" id="PF02518">
    <property type="entry name" value="HATPase_c"/>
    <property type="match status" value="1"/>
</dbReference>
<dbReference type="PROSITE" id="PS50109">
    <property type="entry name" value="HIS_KIN"/>
    <property type="match status" value="1"/>
</dbReference>
<proteinExistence type="predicted"/>
<dbReference type="CDD" id="cd00082">
    <property type="entry name" value="HisKA"/>
    <property type="match status" value="1"/>
</dbReference>
<dbReference type="GO" id="GO:0000155">
    <property type="term" value="F:phosphorelay sensor kinase activity"/>
    <property type="evidence" value="ECO:0007669"/>
    <property type="project" value="InterPro"/>
</dbReference>
<dbReference type="InterPro" id="IPR005467">
    <property type="entry name" value="His_kinase_dom"/>
</dbReference>
<dbReference type="InterPro" id="IPR036097">
    <property type="entry name" value="HisK_dim/P_sf"/>
</dbReference>
<dbReference type="NCBIfam" id="TIGR00229">
    <property type="entry name" value="sensory_box"/>
    <property type="match status" value="1"/>
</dbReference>
<dbReference type="InterPro" id="IPR035965">
    <property type="entry name" value="PAS-like_dom_sf"/>
</dbReference>
<dbReference type="SMART" id="SM00387">
    <property type="entry name" value="HATPase_c"/>
    <property type="match status" value="1"/>
</dbReference>
<evidence type="ECO:0000256" key="2">
    <source>
        <dbReference type="ARBA" id="ARBA00012438"/>
    </source>
</evidence>
<dbReference type="InterPro" id="IPR004358">
    <property type="entry name" value="Sig_transdc_His_kin-like_C"/>
</dbReference>
<dbReference type="PANTHER" id="PTHR43065">
    <property type="entry name" value="SENSOR HISTIDINE KINASE"/>
    <property type="match status" value="1"/>
</dbReference>
<name>A0A0G8M735_9XANT</name>
<gene>
    <name evidence="6" type="primary">sasA_7</name>
    <name evidence="6" type="ORF">CFBP8129_21610</name>
</gene>
<organism evidence="6">
    <name type="scientific">Xanthomonas hortorum pv. gardneri</name>
    <dbReference type="NCBI Taxonomy" id="2754056"/>
    <lineage>
        <taxon>Bacteria</taxon>
        <taxon>Pseudomonadati</taxon>
        <taxon>Pseudomonadota</taxon>
        <taxon>Gammaproteobacteria</taxon>
        <taxon>Lysobacterales</taxon>
        <taxon>Lysobacteraceae</taxon>
        <taxon>Xanthomonas</taxon>
    </lineage>
</organism>
<protein>
    <recommendedName>
        <fullName evidence="2">histidine kinase</fullName>
        <ecNumber evidence="2">2.7.13.3</ecNumber>
    </recommendedName>
</protein>
<dbReference type="InterPro" id="IPR013656">
    <property type="entry name" value="PAS_4"/>
</dbReference>